<evidence type="ECO:0000313" key="2">
    <source>
        <dbReference type="Proteomes" id="UP000248882"/>
    </source>
</evidence>
<dbReference type="RefSeq" id="WP_111319047.1">
    <property type="nucleotide sequence ID" value="NZ_QKZT01000008.1"/>
</dbReference>
<dbReference type="Proteomes" id="UP000248882">
    <property type="component" value="Unassembled WGS sequence"/>
</dbReference>
<evidence type="ECO:0000313" key="1">
    <source>
        <dbReference type="EMBL" id="PZX51936.1"/>
    </source>
</evidence>
<sequence length="79" mass="8861">MKFFYLASSPNANGLHEVHDRECEDIPGSYDRDYLGPFNNGNEAIRKALSIKEKVGLCENCCNSSSQTIFQNESNNLSQ</sequence>
<gene>
    <name evidence="1" type="ORF">LV85_02085</name>
</gene>
<keyword evidence="2" id="KW-1185">Reference proteome</keyword>
<proteinExistence type="predicted"/>
<protein>
    <submittedName>
        <fullName evidence="1">Uncharacterized protein</fullName>
    </submittedName>
</protein>
<dbReference type="EMBL" id="QKZT01000008">
    <property type="protein sequence ID" value="PZX51936.1"/>
    <property type="molecule type" value="Genomic_DNA"/>
</dbReference>
<organism evidence="1 2">
    <name type="scientific">Algoriphagus chordae</name>
    <dbReference type="NCBI Taxonomy" id="237019"/>
    <lineage>
        <taxon>Bacteria</taxon>
        <taxon>Pseudomonadati</taxon>
        <taxon>Bacteroidota</taxon>
        <taxon>Cytophagia</taxon>
        <taxon>Cytophagales</taxon>
        <taxon>Cyclobacteriaceae</taxon>
        <taxon>Algoriphagus</taxon>
    </lineage>
</organism>
<reference evidence="1 2" key="1">
    <citation type="submission" date="2018-06" db="EMBL/GenBank/DDBJ databases">
        <title>Genomic Encyclopedia of Archaeal and Bacterial Type Strains, Phase II (KMG-II): from individual species to whole genera.</title>
        <authorList>
            <person name="Goeker M."/>
        </authorList>
    </citation>
    <scope>NUCLEOTIDE SEQUENCE [LARGE SCALE GENOMIC DNA]</scope>
    <source>
        <strain evidence="1 2">DSM 19830</strain>
    </source>
</reference>
<comment type="caution">
    <text evidence="1">The sequence shown here is derived from an EMBL/GenBank/DDBJ whole genome shotgun (WGS) entry which is preliminary data.</text>
</comment>
<name>A0A2W7QXU6_9BACT</name>
<accession>A0A2W7QXU6</accession>
<dbReference type="OrthoDB" id="47198at2"/>
<dbReference type="AlphaFoldDB" id="A0A2W7QXU6"/>